<accession>A0AAE7XQI5</accession>
<keyword evidence="2" id="KW-1185">Reference proteome</keyword>
<protein>
    <submittedName>
        <fullName evidence="1">Uncharacterized protein</fullName>
    </submittedName>
</protein>
<reference evidence="1 2" key="1">
    <citation type="submission" date="2021-06" db="EMBL/GenBank/DDBJ databases">
        <title>Complete genome sequence of Erwinia phage pEa_SNUABM_2.</title>
        <authorList>
            <person name="Kim S.G."/>
            <person name="Park S.C."/>
        </authorList>
    </citation>
    <scope>NUCLEOTIDE SEQUENCE [LARGE SCALE GENOMIC DNA]</scope>
</reference>
<evidence type="ECO:0000313" key="1">
    <source>
        <dbReference type="EMBL" id="QZE59329.1"/>
    </source>
</evidence>
<organism evidence="1 2">
    <name type="scientific">Erwinia phage pEa_SNUABM_2</name>
    <dbReference type="NCBI Taxonomy" id="2869547"/>
    <lineage>
        <taxon>Viruses</taxon>
        <taxon>Duplodnaviria</taxon>
        <taxon>Heunggongvirae</taxon>
        <taxon>Uroviricota</taxon>
        <taxon>Caudoviricetes</taxon>
        <taxon>Alexandravirus</taxon>
        <taxon>Alexandravirus SNUABM2</taxon>
    </lineage>
</organism>
<sequence length="152" mass="16461">MFVPVVTYDPDMFADFVFVLSQVEVSSASQPSKRVTNESISGPIAQQTSATVPQVVYTQGRLSWIQRQQISALDQVLFVANAVGQVVSKFVPRTFASNLAAPRIDIPLVSGQFVTDQTIDPLFDNIVFRVTVGALDLSDTKANNKSAVPVVS</sequence>
<dbReference type="Proteomes" id="UP000827974">
    <property type="component" value="Segment"/>
</dbReference>
<dbReference type="EMBL" id="MZ443786">
    <property type="protein sequence ID" value="QZE59329.1"/>
    <property type="molecule type" value="Genomic_DNA"/>
</dbReference>
<evidence type="ECO:0000313" key="2">
    <source>
        <dbReference type="Proteomes" id="UP000827974"/>
    </source>
</evidence>
<gene>
    <name evidence="1" type="ORF">pEaSNUABM2_00085</name>
</gene>
<name>A0AAE7XQI5_9CAUD</name>
<proteinExistence type="predicted"/>